<feature type="disulfide bond" evidence="9">
    <location>
        <begin position="368"/>
        <end position="423"/>
    </location>
</feature>
<dbReference type="Ensembl" id="ENSEBUT00000016411.1">
    <property type="protein sequence ID" value="ENSEBUP00000015835.1"/>
    <property type="gene ID" value="ENSEBUG00000009965.1"/>
</dbReference>
<dbReference type="GO" id="GO:0030214">
    <property type="term" value="P:hyaluronan catabolic process"/>
    <property type="evidence" value="ECO:0007669"/>
    <property type="project" value="TreeGrafter"/>
</dbReference>
<evidence type="ECO:0000313" key="12">
    <source>
        <dbReference type="Ensembl" id="ENSEBUP00000015835.1"/>
    </source>
</evidence>
<dbReference type="PANTHER" id="PTHR11769">
    <property type="entry name" value="HYALURONIDASE"/>
    <property type="match status" value="1"/>
</dbReference>
<protein>
    <recommendedName>
        <fullName evidence="10">Hyaluronidase</fullName>
        <ecNumber evidence="10">3.2.1.35</ecNumber>
    </recommendedName>
</protein>
<keyword evidence="13" id="KW-1185">Reference proteome</keyword>
<comment type="similarity">
    <text evidence="2 6 10">Belongs to the glycosyl hydrolase 56 family.</text>
</comment>
<evidence type="ECO:0000313" key="13">
    <source>
        <dbReference type="Proteomes" id="UP000694388"/>
    </source>
</evidence>
<keyword evidence="5 10" id="KW-0326">Glycosidase</keyword>
<dbReference type="GO" id="GO:0005975">
    <property type="term" value="P:carbohydrate metabolic process"/>
    <property type="evidence" value="ECO:0007669"/>
    <property type="project" value="UniProtKB-UniRule"/>
</dbReference>
<keyword evidence="4 9" id="KW-1015">Disulfide bond</keyword>
<dbReference type="PANTHER" id="PTHR11769:SF20">
    <property type="entry name" value="HYALURONIDASE PH-20"/>
    <property type="match status" value="1"/>
</dbReference>
<feature type="signal peptide" evidence="11">
    <location>
        <begin position="1"/>
        <end position="20"/>
    </location>
</feature>
<dbReference type="EC" id="3.2.1.35" evidence="10"/>
<evidence type="ECO:0000256" key="1">
    <source>
        <dbReference type="ARBA" id="ARBA00000251"/>
    </source>
</evidence>
<dbReference type="InterPro" id="IPR017853">
    <property type="entry name" value="GH"/>
</dbReference>
<dbReference type="GO" id="GO:0001669">
    <property type="term" value="C:acrosomal vesicle"/>
    <property type="evidence" value="ECO:0007669"/>
    <property type="project" value="TreeGrafter"/>
</dbReference>
<feature type="disulfide bond" evidence="9">
    <location>
        <begin position="425"/>
        <end position="430"/>
    </location>
</feature>
<evidence type="ECO:0000256" key="7">
    <source>
        <dbReference type="PIRSR" id="PIRSR038193-1"/>
    </source>
</evidence>
<dbReference type="OMA" id="PFLWVWN"/>
<reference evidence="12" key="2">
    <citation type="submission" date="2025-09" db="UniProtKB">
        <authorList>
            <consortium name="Ensembl"/>
        </authorList>
    </citation>
    <scope>IDENTIFICATION</scope>
</reference>
<organism evidence="12 13">
    <name type="scientific">Eptatretus burgeri</name>
    <name type="common">Inshore hagfish</name>
    <dbReference type="NCBI Taxonomy" id="7764"/>
    <lineage>
        <taxon>Eukaryota</taxon>
        <taxon>Metazoa</taxon>
        <taxon>Chordata</taxon>
        <taxon>Craniata</taxon>
        <taxon>Vertebrata</taxon>
        <taxon>Cyclostomata</taxon>
        <taxon>Myxini</taxon>
        <taxon>Myxiniformes</taxon>
        <taxon>Myxinidae</taxon>
        <taxon>Eptatretinae</taxon>
        <taxon>Eptatretus</taxon>
    </lineage>
</organism>
<reference evidence="12" key="1">
    <citation type="submission" date="2025-08" db="UniProtKB">
        <authorList>
            <consortium name="Ensembl"/>
        </authorList>
    </citation>
    <scope>IDENTIFICATION</scope>
</reference>
<feature type="disulfide bond" evidence="9">
    <location>
        <begin position="363"/>
        <end position="374"/>
    </location>
</feature>
<evidence type="ECO:0000256" key="8">
    <source>
        <dbReference type="PIRSR" id="PIRSR038193-2"/>
    </source>
</evidence>
<evidence type="ECO:0000256" key="5">
    <source>
        <dbReference type="ARBA" id="ARBA00023295"/>
    </source>
</evidence>
<feature type="disulfide bond" evidence="9">
    <location>
        <begin position="45"/>
        <end position="338"/>
    </location>
</feature>
<feature type="glycosylation site" description="N-linked (GlcNAc...) asparagine" evidence="8">
    <location>
        <position position="355"/>
    </location>
</feature>
<evidence type="ECO:0000256" key="9">
    <source>
        <dbReference type="PIRSR" id="PIRSR038193-3"/>
    </source>
</evidence>
<dbReference type="PIRSF" id="PIRSF038193">
    <property type="entry name" value="Hyaluronidase"/>
    <property type="match status" value="1"/>
</dbReference>
<sequence length="441" mass="51015">MMELFLLITVFISSFSLISSTKTIEPPFIPGKLLITAWNAPSHLCDISFKIKVDVSIFDYVGFPSGHLKNQDIMLFYESQLGIYPHIDSEGNAIHGGVPQLGDLRTHLKKAEEDIQKLIPSDSSRLCIIDWEAWRPLWRRNWGSLSIYKQMSEKFVQENLTNIYPTWKIKTIAEKQFENAAKNFMLRTLQLGQRLKPKCLWGFYLFPNCYNYEYKKENFLYTGRCPKIEPSRNDLLQWMWHESDALYPSIYVELMLKDSPKTVPYVRYRLDESIRVASPPLTEKTKYIFPYVMPVYTETDTFLTESDLIAMVGEPVSLGIDGCIFWTSSQVTVKKDSCLAMRDYMDNVLQPYLTNLTTAAQLCSTILCSGKGRCVRKEHTAPIYLHLPRSFNITPSYEVGEPPKVTGCLLEADARQMRDDFFCKCWEPDCENFSEEQHCIT</sequence>
<accession>A0A8C4QIB3</accession>
<dbReference type="InterPro" id="IPR013785">
    <property type="entry name" value="Aldolase_TIM"/>
</dbReference>
<name>A0A8C4QIB3_EPTBU</name>
<dbReference type="AlphaFoldDB" id="A0A8C4QIB3"/>
<feature type="active site" description="Proton donor" evidence="7">
    <location>
        <position position="132"/>
    </location>
</feature>
<keyword evidence="11" id="KW-0732">Signal</keyword>
<dbReference type="SUPFAM" id="SSF51445">
    <property type="entry name" value="(Trans)glycosidases"/>
    <property type="match status" value="1"/>
</dbReference>
<dbReference type="GO" id="GO:0004415">
    <property type="term" value="F:hyalurononglucosaminidase activity"/>
    <property type="evidence" value="ECO:0007669"/>
    <property type="project" value="UniProtKB-UniRule"/>
</dbReference>
<proteinExistence type="inferred from homology"/>
<comment type="catalytic activity">
    <reaction evidence="1 10">
        <text>Random hydrolysis of (1-&gt;4)-linkages between N-acetyl-beta-D-glucosamine and D-glucuronate residues in hyaluronate.</text>
        <dbReference type="EC" id="3.2.1.35"/>
    </reaction>
</comment>
<keyword evidence="3 10" id="KW-0378">Hydrolase</keyword>
<dbReference type="GeneTree" id="ENSGT01020000230364"/>
<dbReference type="PRINTS" id="PR00846">
    <property type="entry name" value="GLHYDRLASE56"/>
</dbReference>
<dbReference type="InterPro" id="IPR018155">
    <property type="entry name" value="Hyaluronidase"/>
</dbReference>
<evidence type="ECO:0000256" key="2">
    <source>
        <dbReference type="ARBA" id="ARBA00008871"/>
    </source>
</evidence>
<evidence type="ECO:0000256" key="6">
    <source>
        <dbReference type="PIRNR" id="PIRNR038193"/>
    </source>
</evidence>
<evidence type="ECO:0000256" key="3">
    <source>
        <dbReference type="ARBA" id="ARBA00022801"/>
    </source>
</evidence>
<dbReference type="FunFam" id="3.20.20.70:FF:000065">
    <property type="entry name" value="Hyaluronidase"/>
    <property type="match status" value="1"/>
</dbReference>
<feature type="disulfide bond" evidence="9">
    <location>
        <begin position="209"/>
        <end position="225"/>
    </location>
</feature>
<dbReference type="Pfam" id="PF01630">
    <property type="entry name" value="Glyco_hydro_56"/>
    <property type="match status" value="1"/>
</dbReference>
<dbReference type="Proteomes" id="UP000694388">
    <property type="component" value="Unplaced"/>
</dbReference>
<dbReference type="Gene3D" id="3.20.20.70">
    <property type="entry name" value="Aldolase class I"/>
    <property type="match status" value="1"/>
</dbReference>
<evidence type="ECO:0000256" key="11">
    <source>
        <dbReference type="SAM" id="SignalP"/>
    </source>
</evidence>
<feature type="chain" id="PRO_5034966848" description="Hyaluronidase" evidence="11">
    <location>
        <begin position="21"/>
        <end position="441"/>
    </location>
</feature>
<evidence type="ECO:0000256" key="4">
    <source>
        <dbReference type="ARBA" id="ARBA00023157"/>
    </source>
</evidence>
<evidence type="ECO:0000256" key="10">
    <source>
        <dbReference type="RuleBase" id="RU610713"/>
    </source>
</evidence>